<evidence type="ECO:0000313" key="2">
    <source>
        <dbReference type="Proteomes" id="UP001364695"/>
    </source>
</evidence>
<keyword evidence="2" id="KW-1185">Reference proteome</keyword>
<organism evidence="1 2">
    <name type="scientific">Amphibiibacter pelophylacis</name>
    <dbReference type="NCBI Taxonomy" id="1799477"/>
    <lineage>
        <taxon>Bacteria</taxon>
        <taxon>Pseudomonadati</taxon>
        <taxon>Pseudomonadota</taxon>
        <taxon>Betaproteobacteria</taxon>
        <taxon>Burkholderiales</taxon>
        <taxon>Sphaerotilaceae</taxon>
        <taxon>Amphibiibacter</taxon>
    </lineage>
</organism>
<evidence type="ECO:0000313" key="1">
    <source>
        <dbReference type="EMBL" id="MEJ7139552.1"/>
    </source>
</evidence>
<comment type="caution">
    <text evidence="1">The sequence shown here is derived from an EMBL/GenBank/DDBJ whole genome shotgun (WGS) entry which is preliminary data.</text>
</comment>
<proteinExistence type="predicted"/>
<accession>A0ACC6P5S7</accession>
<name>A0ACC6P5S7_9BURK</name>
<protein>
    <submittedName>
        <fullName evidence="1">DUF3489 domain-containing protein</fullName>
    </submittedName>
</protein>
<dbReference type="Proteomes" id="UP001364695">
    <property type="component" value="Unassembled WGS sequence"/>
</dbReference>
<sequence length="180" mass="19936">METLPKVSPAQCLLLRTAARRPDGRVIQPDTLRGGARVKVLTSLLQRGWIEPADDGHLLTDAGYAAIGQERPVRPDDVQSVDTIGDLQLLEGILVRSGTKLAAMVVALRRPQGATTLQLMLATGWQPHTVRGAISGMLRKKLGLNVVLAHNDSGERVYRWSDRSPRVSSFWRHLPIHRRF</sequence>
<dbReference type="EMBL" id="JAWDIE010000034">
    <property type="protein sequence ID" value="MEJ7139552.1"/>
    <property type="molecule type" value="Genomic_DNA"/>
</dbReference>
<reference evidence="1" key="1">
    <citation type="submission" date="2023-10" db="EMBL/GenBank/DDBJ databases">
        <title>Amphibacter perezi, gen. nov., sp. nov. a novel taxa of the family Comamonadaceae, class Betaproteobacteria isolated from the skin microbiota of Pelophylax perezi from different populations.</title>
        <authorList>
            <person name="Costa S."/>
            <person name="Proenca D.N."/>
            <person name="Lopes I."/>
            <person name="Morais P.V."/>
        </authorList>
    </citation>
    <scope>NUCLEOTIDE SEQUENCE</scope>
    <source>
        <strain evidence="1">SL12-8</strain>
    </source>
</reference>
<gene>
    <name evidence="1" type="ORF">RV045_14090</name>
</gene>